<dbReference type="EMBL" id="JAESHT010000005">
    <property type="protein sequence ID" value="MBL3673377.1"/>
    <property type="molecule type" value="Genomic_DNA"/>
</dbReference>
<evidence type="ECO:0000313" key="2">
    <source>
        <dbReference type="Proteomes" id="UP000644749"/>
    </source>
</evidence>
<organism evidence="1 2">
    <name type="scientific">Paracoccus aerius</name>
    <dbReference type="NCBI Taxonomy" id="1915382"/>
    <lineage>
        <taxon>Bacteria</taxon>
        <taxon>Pseudomonadati</taxon>
        <taxon>Pseudomonadota</taxon>
        <taxon>Alphaproteobacteria</taxon>
        <taxon>Rhodobacterales</taxon>
        <taxon>Paracoccaceae</taxon>
        <taxon>Paracoccus</taxon>
    </lineage>
</organism>
<comment type="caution">
    <text evidence="1">The sequence shown here is derived from an EMBL/GenBank/DDBJ whole genome shotgun (WGS) entry which is preliminary data.</text>
</comment>
<reference evidence="1 2" key="1">
    <citation type="submission" date="2021-01" db="EMBL/GenBank/DDBJ databases">
        <title>011410 draft genome.</title>
        <authorList>
            <person name="Lang L."/>
        </authorList>
    </citation>
    <scope>NUCLEOTIDE SEQUENCE [LARGE SCALE GENOMIC DNA]</scope>
    <source>
        <strain evidence="1 2">KCTC 42845</strain>
    </source>
</reference>
<dbReference type="Proteomes" id="UP000644749">
    <property type="component" value="Unassembled WGS sequence"/>
</dbReference>
<dbReference type="RefSeq" id="WP_167622583.1">
    <property type="nucleotide sequence ID" value="NZ_BNCL01000005.1"/>
</dbReference>
<accession>A0ABS1S3T1</accession>
<name>A0ABS1S3T1_9RHOB</name>
<evidence type="ECO:0008006" key="3">
    <source>
        <dbReference type="Google" id="ProtNLM"/>
    </source>
</evidence>
<keyword evidence="2" id="KW-1185">Reference proteome</keyword>
<proteinExistence type="predicted"/>
<evidence type="ECO:0000313" key="1">
    <source>
        <dbReference type="EMBL" id="MBL3673377.1"/>
    </source>
</evidence>
<protein>
    <recommendedName>
        <fullName evidence="3">PASTA domain-containing protein</fullName>
    </recommendedName>
</protein>
<gene>
    <name evidence="1" type="ORF">JL111_07720</name>
</gene>
<sequence length="132" mass="13778">MDDQPHCGAAIATSRAQAWAGGCLAPVSLAALLALTACGRAPTDDILPGGIPAMTNLHQASTLPPDAVRTVARRDFGWRLIYHPARAPAGADQGAARALCGLERRAVARIERIPRVDPYVDPGAAIIDVYCA</sequence>